<dbReference type="EMBL" id="CP084930">
    <property type="protein sequence ID" value="USI72962.1"/>
    <property type="molecule type" value="Genomic_DNA"/>
</dbReference>
<protein>
    <recommendedName>
        <fullName evidence="3">YD repeat-containing protein</fullName>
    </recommendedName>
</protein>
<reference evidence="1" key="1">
    <citation type="journal article" date="2022" name="Toxins">
        <title>Genomic Analysis of Sphingopyxis sp. USTB-05 for Biodegrading Cyanobacterial Hepatotoxins.</title>
        <authorList>
            <person name="Liu C."/>
            <person name="Xu Q."/>
            <person name="Zhao Z."/>
            <person name="Zhang H."/>
            <person name="Liu X."/>
            <person name="Yin C."/>
            <person name="Liu Y."/>
            <person name="Yan H."/>
        </authorList>
    </citation>
    <scope>NUCLEOTIDE SEQUENCE</scope>
    <source>
        <strain evidence="1">NBD5</strain>
    </source>
</reference>
<proteinExistence type="predicted"/>
<keyword evidence="2" id="KW-1185">Reference proteome</keyword>
<evidence type="ECO:0000313" key="2">
    <source>
        <dbReference type="Proteomes" id="UP001056937"/>
    </source>
</evidence>
<name>A0ABY4X7S2_9SPHN</name>
<sequence length="515" mass="55133">MSNATIISSAQLSNGNIVDVTRYSTYLPYYSDPFYETTYSLISANGKVLVDNQDLSQSPYTDSPASVVASKTGGFVLTYNNGEFEAVFLDASGVRKNSVSFWDDFSPGGSAKLNGDDSITVSYSGGSDSYGGEDYGATTFRPDGSMESQTGPTYGGSWAIHYTTFYDKNGKALSTELESSAIREDMTTLANGWKDARFYDGNGHLVATARYDASGKKLQYDSIDGQGHHYTTTWNPDGSYQYRYDNGLQHVVNSYDAADELTAQDISVPLGDHTHKTFDPGSGILLKTETHHADGSKTVDQLVSGQVYARQITDTGADNKITALERFFANGSKEFSEHYYADGSFDAVTYDALGHVVSSVTGAADHSRTAVSNTYARNSDFLMSVLQERYGADGTVLERTSLNSDGTSRLTAYQPSLLTAPSGTSTIMVGSPLGSDTFAFGQHFGAAAISGFVAGNGTGHDQLSLSGWAITDFHGLQAHMTSVSDGTLIALSDHDTILLRGVSPAALTASDFLFY</sequence>
<dbReference type="Gene3D" id="3.90.930.1">
    <property type="match status" value="1"/>
</dbReference>
<gene>
    <name evidence="1" type="ORF">LHA26_00315</name>
</gene>
<dbReference type="RefSeq" id="WP_252166773.1">
    <property type="nucleotide sequence ID" value="NZ_CP084930.1"/>
</dbReference>
<dbReference type="Proteomes" id="UP001056937">
    <property type="component" value="Chromosome 1"/>
</dbReference>
<accession>A0ABY4X7S2</accession>
<evidence type="ECO:0000313" key="1">
    <source>
        <dbReference type="EMBL" id="USI72962.1"/>
    </source>
</evidence>
<evidence type="ECO:0008006" key="3">
    <source>
        <dbReference type="Google" id="ProtNLM"/>
    </source>
</evidence>
<organism evidence="1 2">
    <name type="scientific">Sphingomonas morindae</name>
    <dbReference type="NCBI Taxonomy" id="1541170"/>
    <lineage>
        <taxon>Bacteria</taxon>
        <taxon>Pseudomonadati</taxon>
        <taxon>Pseudomonadota</taxon>
        <taxon>Alphaproteobacteria</taxon>
        <taxon>Sphingomonadales</taxon>
        <taxon>Sphingomonadaceae</taxon>
        <taxon>Sphingomonas</taxon>
    </lineage>
</organism>